<feature type="domain" description="Uracil-DNA glycosylase-like" evidence="12">
    <location>
        <begin position="49"/>
        <end position="210"/>
    </location>
</feature>
<keyword evidence="14" id="KW-1185">Reference proteome</keyword>
<evidence type="ECO:0000256" key="5">
    <source>
        <dbReference type="ARBA" id="ARBA00018429"/>
    </source>
</evidence>
<evidence type="ECO:0000259" key="12">
    <source>
        <dbReference type="SMART" id="SM00986"/>
    </source>
</evidence>
<dbReference type="NCBIfam" id="NF003592">
    <property type="entry name" value="PRK05254.1-5"/>
    <property type="match status" value="1"/>
</dbReference>
<name>A0ABT5R3R3_9GAMM</name>
<dbReference type="InterPro" id="IPR002043">
    <property type="entry name" value="UDG_fam1"/>
</dbReference>
<evidence type="ECO:0000313" key="14">
    <source>
        <dbReference type="Proteomes" id="UP001149400"/>
    </source>
</evidence>
<evidence type="ECO:0000256" key="11">
    <source>
        <dbReference type="RuleBase" id="RU003780"/>
    </source>
</evidence>
<dbReference type="GO" id="GO:0004844">
    <property type="term" value="F:uracil DNA N-glycosylase activity"/>
    <property type="evidence" value="ECO:0007669"/>
    <property type="project" value="UniProtKB-EC"/>
</dbReference>
<sequence>MTQPVTWDDVIGQEQEQDYFKQTLQAVAEARAQGKVVYPPEEEVFNAFTFTELSDVRVVILGQDPYHGPNQAHGLCFSVLPGIKTPPSLVNMYKELAQDIDGFSVPQHGYLKSWADQGVLLLNTVLTVEQGNAHSHSHLGWETFTDRIIGAVNQHCEGVVFLLWGAHARKKGRSIDRARHHVLEAPHPSPLSAHRGFLGCKHFSTTNILLQEMGKPSIDWQPSLDS</sequence>
<dbReference type="Proteomes" id="UP001149400">
    <property type="component" value="Unassembled WGS sequence"/>
</dbReference>
<dbReference type="SUPFAM" id="SSF52141">
    <property type="entry name" value="Uracil-DNA glycosylase-like"/>
    <property type="match status" value="1"/>
</dbReference>
<dbReference type="PROSITE" id="PS00130">
    <property type="entry name" value="U_DNA_GLYCOSYLASE"/>
    <property type="match status" value="1"/>
</dbReference>
<evidence type="ECO:0000256" key="8">
    <source>
        <dbReference type="ARBA" id="ARBA00023204"/>
    </source>
</evidence>
<comment type="similarity">
    <text evidence="3 9 11">Belongs to the uracil-DNA glycosylase (UDG) superfamily. UNG family.</text>
</comment>
<accession>A0ABT5R3R3</accession>
<dbReference type="CDD" id="cd10027">
    <property type="entry name" value="UDG-F1-like"/>
    <property type="match status" value="1"/>
</dbReference>
<evidence type="ECO:0000256" key="4">
    <source>
        <dbReference type="ARBA" id="ARBA00012030"/>
    </source>
</evidence>
<proteinExistence type="inferred from homology"/>
<evidence type="ECO:0000256" key="9">
    <source>
        <dbReference type="HAMAP-Rule" id="MF_00148"/>
    </source>
</evidence>
<evidence type="ECO:0000256" key="1">
    <source>
        <dbReference type="ARBA" id="ARBA00001400"/>
    </source>
</evidence>
<keyword evidence="9" id="KW-0963">Cytoplasm</keyword>
<dbReference type="Gene3D" id="3.40.470.10">
    <property type="entry name" value="Uracil-DNA glycosylase-like domain"/>
    <property type="match status" value="1"/>
</dbReference>
<protein>
    <recommendedName>
        <fullName evidence="5 9">Uracil-DNA glycosylase</fullName>
        <shortName evidence="9">UDG</shortName>
        <ecNumber evidence="4 9">3.2.2.27</ecNumber>
    </recommendedName>
</protein>
<dbReference type="NCBIfam" id="NF003589">
    <property type="entry name" value="PRK05254.1-2"/>
    <property type="match status" value="1"/>
</dbReference>
<keyword evidence="6 9" id="KW-0227">DNA damage</keyword>
<dbReference type="RefSeq" id="WP_274164990.1">
    <property type="nucleotide sequence ID" value="NZ_JAJUBC010000014.1"/>
</dbReference>
<evidence type="ECO:0000256" key="3">
    <source>
        <dbReference type="ARBA" id="ARBA00008184"/>
    </source>
</evidence>
<keyword evidence="13" id="KW-0326">Glycosidase</keyword>
<dbReference type="EMBL" id="JAJUBC010000014">
    <property type="protein sequence ID" value="MDD1794157.1"/>
    <property type="molecule type" value="Genomic_DNA"/>
</dbReference>
<keyword evidence="7 9" id="KW-0378">Hydrolase</keyword>
<evidence type="ECO:0000256" key="10">
    <source>
        <dbReference type="PROSITE-ProRule" id="PRU10072"/>
    </source>
</evidence>
<dbReference type="InterPro" id="IPR018085">
    <property type="entry name" value="Ura-DNA_Glyclase_AS"/>
</dbReference>
<feature type="active site" description="Proton acceptor" evidence="9 10">
    <location>
        <position position="64"/>
    </location>
</feature>
<comment type="function">
    <text evidence="2 9 11">Excises uracil residues from the DNA which can arise as a result of misincorporation of dUMP residues by DNA polymerase or due to deamination of cytosine.</text>
</comment>
<keyword evidence="8 9" id="KW-0234">DNA repair</keyword>
<dbReference type="NCBIfam" id="NF003588">
    <property type="entry name" value="PRK05254.1-1"/>
    <property type="match status" value="1"/>
</dbReference>
<gene>
    <name evidence="9 13" type="primary">ung</name>
    <name evidence="13" type="ORF">LRP50_13530</name>
</gene>
<dbReference type="InterPro" id="IPR036895">
    <property type="entry name" value="Uracil-DNA_glycosylase-like_sf"/>
</dbReference>
<dbReference type="PANTHER" id="PTHR11264">
    <property type="entry name" value="URACIL-DNA GLYCOSYLASE"/>
    <property type="match status" value="1"/>
</dbReference>
<dbReference type="NCBIfam" id="NF003591">
    <property type="entry name" value="PRK05254.1-4"/>
    <property type="match status" value="1"/>
</dbReference>
<evidence type="ECO:0000256" key="2">
    <source>
        <dbReference type="ARBA" id="ARBA00002631"/>
    </source>
</evidence>
<dbReference type="HAMAP" id="MF_00148">
    <property type="entry name" value="UDG"/>
    <property type="match status" value="1"/>
</dbReference>
<evidence type="ECO:0000256" key="7">
    <source>
        <dbReference type="ARBA" id="ARBA00022801"/>
    </source>
</evidence>
<dbReference type="EC" id="3.2.2.27" evidence="4 9"/>
<dbReference type="NCBIfam" id="TIGR00628">
    <property type="entry name" value="ung"/>
    <property type="match status" value="1"/>
</dbReference>
<organism evidence="13 14">
    <name type="scientific">Enterovibrio gelatinilyticus</name>
    <dbReference type="NCBI Taxonomy" id="2899819"/>
    <lineage>
        <taxon>Bacteria</taxon>
        <taxon>Pseudomonadati</taxon>
        <taxon>Pseudomonadota</taxon>
        <taxon>Gammaproteobacteria</taxon>
        <taxon>Vibrionales</taxon>
        <taxon>Vibrionaceae</taxon>
        <taxon>Enterovibrio</taxon>
    </lineage>
</organism>
<dbReference type="PANTHER" id="PTHR11264:SF0">
    <property type="entry name" value="URACIL-DNA GLYCOSYLASE"/>
    <property type="match status" value="1"/>
</dbReference>
<comment type="subcellular location">
    <subcellularLocation>
        <location evidence="9">Cytoplasm</location>
    </subcellularLocation>
</comment>
<evidence type="ECO:0000256" key="6">
    <source>
        <dbReference type="ARBA" id="ARBA00022763"/>
    </source>
</evidence>
<comment type="caution">
    <text evidence="13">The sequence shown here is derived from an EMBL/GenBank/DDBJ whole genome shotgun (WGS) entry which is preliminary data.</text>
</comment>
<evidence type="ECO:0000313" key="13">
    <source>
        <dbReference type="EMBL" id="MDD1794157.1"/>
    </source>
</evidence>
<reference evidence="13" key="1">
    <citation type="submission" date="2021-12" db="EMBL/GenBank/DDBJ databases">
        <title>Enterovibrio ZSDZ35 sp. nov. and Enterovibrio ZSDZ42 sp. nov., isolated from coastal seawater in Qingdao.</title>
        <authorList>
            <person name="Zhang P."/>
        </authorList>
    </citation>
    <scope>NUCLEOTIDE SEQUENCE</scope>
    <source>
        <strain evidence="13">ZSDZ42</strain>
    </source>
</reference>
<dbReference type="Pfam" id="PF03167">
    <property type="entry name" value="UDG"/>
    <property type="match status" value="1"/>
</dbReference>
<comment type="catalytic activity">
    <reaction evidence="1 9 11">
        <text>Hydrolyzes single-stranded DNA or mismatched double-stranded DNA and polynucleotides, releasing free uracil.</text>
        <dbReference type="EC" id="3.2.2.27"/>
    </reaction>
</comment>
<dbReference type="InterPro" id="IPR005122">
    <property type="entry name" value="Uracil-DNA_glycosylase-like"/>
</dbReference>
<dbReference type="SMART" id="SM00987">
    <property type="entry name" value="UreE_C"/>
    <property type="match status" value="1"/>
</dbReference>
<dbReference type="SMART" id="SM00986">
    <property type="entry name" value="UDG"/>
    <property type="match status" value="1"/>
</dbReference>